<dbReference type="CDD" id="cd06662">
    <property type="entry name" value="SURF1"/>
    <property type="match status" value="1"/>
</dbReference>
<feature type="transmembrane region" description="Helical" evidence="1">
    <location>
        <begin position="199"/>
        <end position="220"/>
    </location>
</feature>
<evidence type="ECO:0000313" key="2">
    <source>
        <dbReference type="EMBL" id="ART82317.1"/>
    </source>
</evidence>
<name>A0A1Y0D523_9GAMM</name>
<evidence type="ECO:0000313" key="3">
    <source>
        <dbReference type="Proteomes" id="UP000243937"/>
    </source>
</evidence>
<keyword evidence="1" id="KW-0812">Transmembrane</keyword>
<proteinExistence type="inferred from homology"/>
<keyword evidence="1" id="KW-0472">Membrane</keyword>
<comment type="subcellular location">
    <subcellularLocation>
        <location evidence="1">Cell membrane</location>
        <topology evidence="1">Multi-pass membrane protein</topology>
    </subcellularLocation>
</comment>
<sequence length="225" mass="25176">MLSRGKDAGLLLLTAVLSLLMLGMGGWQLSRAEEKRQLLAEWQQRRNSDISLAQASAMVIPFGYRLTTHGRYLAGKEVWLDNQIQAGRVGYRLIRALPTAQGLLMVDTGWQPADADRRQLPAIAAITPPIPLSGHLIRPYQAPISLGQFTFIPSHPLVPSLAPALLTQIWGEPVLPFVLKLSAEHEQWQPVVMGPERHLGYAVQWFLMALAVCIAAFWYYRRPHE</sequence>
<evidence type="ECO:0000256" key="1">
    <source>
        <dbReference type="RuleBase" id="RU363076"/>
    </source>
</evidence>
<comment type="similarity">
    <text evidence="1">Belongs to the SURF1 family.</text>
</comment>
<keyword evidence="1" id="KW-1133">Transmembrane helix</keyword>
<keyword evidence="1" id="KW-1003">Cell membrane</keyword>
<organism evidence="2 3">
    <name type="scientific">Oceanisphaera profunda</name>
    <dbReference type="NCBI Taxonomy" id="1416627"/>
    <lineage>
        <taxon>Bacteria</taxon>
        <taxon>Pseudomonadati</taxon>
        <taxon>Pseudomonadota</taxon>
        <taxon>Gammaproteobacteria</taxon>
        <taxon>Aeromonadales</taxon>
        <taxon>Aeromonadaceae</taxon>
        <taxon>Oceanisphaera</taxon>
    </lineage>
</organism>
<accession>A0A1Y0D523</accession>
<protein>
    <recommendedName>
        <fullName evidence="1">SURF1-like protein</fullName>
    </recommendedName>
</protein>
<reference evidence="2 3" key="1">
    <citation type="journal article" date="2014" name="Int. J. Syst. Evol. Microbiol.">
        <title>Oceanisphaera profunda sp. nov., a marine bacterium isolated from deep-sea sediment, and emended description of the genus Oceanisphaera.</title>
        <authorList>
            <person name="Xu Z."/>
            <person name="Zhang X.Y."/>
            <person name="Su H.N."/>
            <person name="Yu Z.C."/>
            <person name="Liu C."/>
            <person name="Li H."/>
            <person name="Chen X.L."/>
            <person name="Song X.Y."/>
            <person name="Xie B.B."/>
            <person name="Qin Q.L."/>
            <person name="Zhou B.C."/>
            <person name="Shi M."/>
            <person name="Huang Y."/>
            <person name="Zhang Y.Z."/>
        </authorList>
    </citation>
    <scope>NUCLEOTIDE SEQUENCE [LARGE SCALE GENOMIC DNA]</scope>
    <source>
        <strain evidence="2 3">SM1222</strain>
    </source>
</reference>
<dbReference type="RefSeq" id="WP_087035627.1">
    <property type="nucleotide sequence ID" value="NZ_CP021377.1"/>
</dbReference>
<dbReference type="KEGG" id="opf:CBP31_06535"/>
<dbReference type="AlphaFoldDB" id="A0A1Y0D523"/>
<dbReference type="EMBL" id="CP021377">
    <property type="protein sequence ID" value="ART82317.1"/>
    <property type="molecule type" value="Genomic_DNA"/>
</dbReference>
<dbReference type="InterPro" id="IPR002994">
    <property type="entry name" value="Surf1/Shy1"/>
</dbReference>
<dbReference type="Pfam" id="PF02104">
    <property type="entry name" value="SURF1"/>
    <property type="match status" value="1"/>
</dbReference>
<dbReference type="Proteomes" id="UP000243937">
    <property type="component" value="Chromosome"/>
</dbReference>
<comment type="caution">
    <text evidence="1">Lacks conserved residue(s) required for the propagation of feature annotation.</text>
</comment>
<keyword evidence="3" id="KW-1185">Reference proteome</keyword>
<gene>
    <name evidence="2" type="ORF">CBP31_06535</name>
</gene>
<dbReference type="GO" id="GO:0005886">
    <property type="term" value="C:plasma membrane"/>
    <property type="evidence" value="ECO:0007669"/>
    <property type="project" value="UniProtKB-SubCell"/>
</dbReference>
<dbReference type="OrthoDB" id="9789940at2"/>
<dbReference type="PROSITE" id="PS50895">
    <property type="entry name" value="SURF1"/>
    <property type="match status" value="1"/>
</dbReference>